<sequence>MDDMTIMAVLKSAGHTINHVCRTVRREGLALPQHFEQGSETAQLEDDEDVVVVVEEGVEDENVRMAESIRLRCNSISRFSCIMWRSLTSTALNIILIATLKAFFFSRAEYTVPKPPFPSFEPNSKSSRVNDFFGLTSPLCSIERQSDFATVWSSMLLKKKRQRKFVEARQSKFAKAPM</sequence>
<dbReference type="AlphaFoldDB" id="A0A7E4VQJ7"/>
<evidence type="ECO:0000313" key="2">
    <source>
        <dbReference type="WBParaSite" id="Pan_g23985.t1"/>
    </source>
</evidence>
<keyword evidence="1" id="KW-1185">Reference proteome</keyword>
<protein>
    <submittedName>
        <fullName evidence="2">Uncharacterized protein</fullName>
    </submittedName>
</protein>
<name>A0A7E4VQJ7_PANRE</name>
<proteinExistence type="predicted"/>
<reference evidence="2" key="2">
    <citation type="submission" date="2020-10" db="UniProtKB">
        <authorList>
            <consortium name="WormBaseParasite"/>
        </authorList>
    </citation>
    <scope>IDENTIFICATION</scope>
</reference>
<accession>A0A7E4VQJ7</accession>
<dbReference type="Proteomes" id="UP000492821">
    <property type="component" value="Unassembled WGS sequence"/>
</dbReference>
<dbReference type="WBParaSite" id="Pan_g23985.t1">
    <property type="protein sequence ID" value="Pan_g23985.t1"/>
    <property type="gene ID" value="Pan_g23985"/>
</dbReference>
<evidence type="ECO:0000313" key="1">
    <source>
        <dbReference type="Proteomes" id="UP000492821"/>
    </source>
</evidence>
<reference evidence="1" key="1">
    <citation type="journal article" date="2013" name="Genetics">
        <title>The draft genome and transcriptome of Panagrellus redivivus are shaped by the harsh demands of a free-living lifestyle.</title>
        <authorList>
            <person name="Srinivasan J."/>
            <person name="Dillman A.R."/>
            <person name="Macchietto M.G."/>
            <person name="Heikkinen L."/>
            <person name="Lakso M."/>
            <person name="Fracchia K.M."/>
            <person name="Antoshechkin I."/>
            <person name="Mortazavi A."/>
            <person name="Wong G."/>
            <person name="Sternberg P.W."/>
        </authorList>
    </citation>
    <scope>NUCLEOTIDE SEQUENCE [LARGE SCALE GENOMIC DNA]</scope>
    <source>
        <strain evidence="1">MT8872</strain>
    </source>
</reference>
<organism evidence="1 2">
    <name type="scientific">Panagrellus redivivus</name>
    <name type="common">Microworm</name>
    <dbReference type="NCBI Taxonomy" id="6233"/>
    <lineage>
        <taxon>Eukaryota</taxon>
        <taxon>Metazoa</taxon>
        <taxon>Ecdysozoa</taxon>
        <taxon>Nematoda</taxon>
        <taxon>Chromadorea</taxon>
        <taxon>Rhabditida</taxon>
        <taxon>Tylenchina</taxon>
        <taxon>Panagrolaimomorpha</taxon>
        <taxon>Panagrolaimoidea</taxon>
        <taxon>Panagrolaimidae</taxon>
        <taxon>Panagrellus</taxon>
    </lineage>
</organism>